<name>A0AAW3EIX7_9GAMM</name>
<protein>
    <recommendedName>
        <fullName evidence="5">CdiI immunity protein domain-containing protein</fullName>
    </recommendedName>
</protein>
<evidence type="ECO:0000313" key="1">
    <source>
        <dbReference type="EMBL" id="KFX08753.1"/>
    </source>
</evidence>
<evidence type="ECO:0008006" key="5">
    <source>
        <dbReference type="Google" id="ProtNLM"/>
    </source>
</evidence>
<accession>A0AAW3EIX7</accession>
<reference evidence="3 4" key="1">
    <citation type="submission" date="2014-08" db="EMBL/GenBank/DDBJ databases">
        <title>Genome sequences of NCPPB Pectobacterium isolates.</title>
        <authorList>
            <person name="Glover R.H."/>
            <person name="Sapp M."/>
            <person name="Elphinstone J."/>
        </authorList>
    </citation>
    <scope>NUCLEOTIDE SEQUENCE [LARGE SCALE GENOMIC DNA]</scope>
    <source>
        <strain evidence="1 3">NCPPB 3701</strain>
        <strain evidence="2 4">NCPPB3702</strain>
    </source>
</reference>
<sequence>MSLSDIGKSICDHLASASIDKEVEEIEMFLKIIDEGNDREEVNLAIDNLLSRCHIRWLGDYYIEGITYQEWNKLISKFRRSLNKLKNK</sequence>
<dbReference type="Proteomes" id="UP000029257">
    <property type="component" value="Unassembled WGS sequence"/>
</dbReference>
<dbReference type="AlphaFoldDB" id="A0AAW3EIX7"/>
<evidence type="ECO:0000313" key="2">
    <source>
        <dbReference type="EMBL" id="KGA28780.1"/>
    </source>
</evidence>
<proteinExistence type="predicted"/>
<dbReference type="Proteomes" id="UP000029436">
    <property type="component" value="Unassembled WGS sequence"/>
</dbReference>
<evidence type="ECO:0000313" key="4">
    <source>
        <dbReference type="Proteomes" id="UP000029436"/>
    </source>
</evidence>
<comment type="caution">
    <text evidence="1">The sequence shown here is derived from an EMBL/GenBank/DDBJ whole genome shotgun (WGS) entry which is preliminary data.</text>
</comment>
<keyword evidence="4" id="KW-1185">Reference proteome</keyword>
<evidence type="ECO:0000313" key="3">
    <source>
        <dbReference type="Proteomes" id="UP000029257"/>
    </source>
</evidence>
<organism evidence="1 3">
    <name type="scientific">Pectobacterium wasabiae</name>
    <dbReference type="NCBI Taxonomy" id="55208"/>
    <lineage>
        <taxon>Bacteria</taxon>
        <taxon>Pseudomonadati</taxon>
        <taxon>Pseudomonadota</taxon>
        <taxon>Gammaproteobacteria</taxon>
        <taxon>Enterobacterales</taxon>
        <taxon>Pectobacteriaceae</taxon>
        <taxon>Pectobacterium</taxon>
    </lineage>
</organism>
<dbReference type="RefSeq" id="WP_005972112.1">
    <property type="nucleotide sequence ID" value="NZ_JQHP01000003.1"/>
</dbReference>
<dbReference type="EMBL" id="JQOH01000004">
    <property type="protein sequence ID" value="KGA28780.1"/>
    <property type="molecule type" value="Genomic_DNA"/>
</dbReference>
<dbReference type="EMBL" id="JQHP01000003">
    <property type="protein sequence ID" value="KFX08753.1"/>
    <property type="molecule type" value="Genomic_DNA"/>
</dbReference>
<gene>
    <name evidence="1" type="ORF">JV38_08500</name>
    <name evidence="2" type="ORF">KU73_12220</name>
</gene>